<reference evidence="10 11" key="1">
    <citation type="submission" date="2016-03" db="EMBL/GenBank/DDBJ databases">
        <title>Comparative genomics of the ectomycorrhizal sister species Rhizopogon vinicolor and Rhizopogon vesiculosus (Basidiomycota: Boletales) reveals a divergence of the mating type B locus.</title>
        <authorList>
            <person name="Mujic A.B."/>
            <person name="Kuo A."/>
            <person name="Tritt A."/>
            <person name="Lipzen A."/>
            <person name="Chen C."/>
            <person name="Johnson J."/>
            <person name="Sharma A."/>
            <person name="Barry K."/>
            <person name="Grigoriev I.V."/>
            <person name="Spatafora J.W."/>
        </authorList>
    </citation>
    <scope>NUCLEOTIDE SEQUENCE [LARGE SCALE GENOMIC DNA]</scope>
    <source>
        <strain evidence="10 11">AM-OR11-056</strain>
    </source>
</reference>
<dbReference type="AlphaFoldDB" id="A0A1J8PXQ3"/>
<dbReference type="InterPro" id="IPR000719">
    <property type="entry name" value="Prot_kinase_dom"/>
</dbReference>
<dbReference type="PANTHER" id="PTHR47634:SF9">
    <property type="entry name" value="PROTEIN KINASE DOMAIN-CONTAINING PROTEIN-RELATED"/>
    <property type="match status" value="1"/>
</dbReference>
<keyword evidence="4" id="KW-0547">Nucleotide-binding</keyword>
<dbReference type="GO" id="GO:0004674">
    <property type="term" value="F:protein serine/threonine kinase activity"/>
    <property type="evidence" value="ECO:0007669"/>
    <property type="project" value="UniProtKB-KW"/>
</dbReference>
<keyword evidence="3" id="KW-0808">Transferase</keyword>
<sequence>MLHRPSKLYRAIAPELQAHSHISPPIANPFPEEPLALSAEEGFGFFPAHLGTLLNNSRYEVLRKLGRGQFSSTWLASDSLEETPTYHAIKILTAHATKRHQDGELLELEAMQAITESAKSPVLPYMVDHFEMDGPHGRHLCLVLPVLNESISSFRHSAPSKRLDPPKVKVIIAEVLEALVELHAANIIHTGK</sequence>
<dbReference type="GO" id="GO:0005524">
    <property type="term" value="F:ATP binding"/>
    <property type="evidence" value="ECO:0007669"/>
    <property type="project" value="UniProtKB-KW"/>
</dbReference>
<comment type="catalytic activity">
    <reaction evidence="8">
        <text>L-seryl-[protein] + ATP = O-phospho-L-seryl-[protein] + ADP + H(+)</text>
        <dbReference type="Rhea" id="RHEA:17989"/>
        <dbReference type="Rhea" id="RHEA-COMP:9863"/>
        <dbReference type="Rhea" id="RHEA-COMP:11604"/>
        <dbReference type="ChEBI" id="CHEBI:15378"/>
        <dbReference type="ChEBI" id="CHEBI:29999"/>
        <dbReference type="ChEBI" id="CHEBI:30616"/>
        <dbReference type="ChEBI" id="CHEBI:83421"/>
        <dbReference type="ChEBI" id="CHEBI:456216"/>
        <dbReference type="EC" id="2.7.11.1"/>
    </reaction>
</comment>
<evidence type="ECO:0000256" key="7">
    <source>
        <dbReference type="ARBA" id="ARBA00047899"/>
    </source>
</evidence>
<dbReference type="STRING" id="180088.A0A1J8PXQ3"/>
<evidence type="ECO:0000256" key="3">
    <source>
        <dbReference type="ARBA" id="ARBA00022679"/>
    </source>
</evidence>
<evidence type="ECO:0000259" key="9">
    <source>
        <dbReference type="PROSITE" id="PS50011"/>
    </source>
</evidence>
<dbReference type="Proteomes" id="UP000183567">
    <property type="component" value="Unassembled WGS sequence"/>
</dbReference>
<dbReference type="Gene3D" id="1.10.510.10">
    <property type="entry name" value="Transferase(Phosphotransferase) domain 1"/>
    <property type="match status" value="1"/>
</dbReference>
<dbReference type="InterPro" id="IPR011009">
    <property type="entry name" value="Kinase-like_dom_sf"/>
</dbReference>
<evidence type="ECO:0000256" key="2">
    <source>
        <dbReference type="ARBA" id="ARBA00022527"/>
    </source>
</evidence>
<organism evidence="10 11">
    <name type="scientific">Rhizopogon vesiculosus</name>
    <dbReference type="NCBI Taxonomy" id="180088"/>
    <lineage>
        <taxon>Eukaryota</taxon>
        <taxon>Fungi</taxon>
        <taxon>Dikarya</taxon>
        <taxon>Basidiomycota</taxon>
        <taxon>Agaricomycotina</taxon>
        <taxon>Agaricomycetes</taxon>
        <taxon>Agaricomycetidae</taxon>
        <taxon>Boletales</taxon>
        <taxon>Suillineae</taxon>
        <taxon>Rhizopogonaceae</taxon>
        <taxon>Rhizopogon</taxon>
    </lineage>
</organism>
<evidence type="ECO:0000256" key="5">
    <source>
        <dbReference type="ARBA" id="ARBA00022777"/>
    </source>
</evidence>
<dbReference type="PANTHER" id="PTHR47634">
    <property type="entry name" value="PROTEIN KINASE DOMAIN-CONTAINING PROTEIN-RELATED"/>
    <property type="match status" value="1"/>
</dbReference>
<dbReference type="OrthoDB" id="5979581at2759"/>
<gene>
    <name evidence="10" type="ORF">AZE42_13351</name>
</gene>
<accession>A0A1J8PXQ3</accession>
<evidence type="ECO:0000256" key="1">
    <source>
        <dbReference type="ARBA" id="ARBA00012513"/>
    </source>
</evidence>
<dbReference type="Gene3D" id="3.30.200.20">
    <property type="entry name" value="Phosphorylase Kinase, domain 1"/>
    <property type="match status" value="1"/>
</dbReference>
<comment type="catalytic activity">
    <reaction evidence="7">
        <text>L-threonyl-[protein] + ATP = O-phospho-L-threonyl-[protein] + ADP + H(+)</text>
        <dbReference type="Rhea" id="RHEA:46608"/>
        <dbReference type="Rhea" id="RHEA-COMP:11060"/>
        <dbReference type="Rhea" id="RHEA-COMP:11605"/>
        <dbReference type="ChEBI" id="CHEBI:15378"/>
        <dbReference type="ChEBI" id="CHEBI:30013"/>
        <dbReference type="ChEBI" id="CHEBI:30616"/>
        <dbReference type="ChEBI" id="CHEBI:61977"/>
        <dbReference type="ChEBI" id="CHEBI:456216"/>
        <dbReference type="EC" id="2.7.11.1"/>
    </reaction>
</comment>
<dbReference type="EC" id="2.7.11.1" evidence="1"/>
<dbReference type="InterPro" id="IPR051334">
    <property type="entry name" value="SRPK"/>
</dbReference>
<evidence type="ECO:0000313" key="11">
    <source>
        <dbReference type="Proteomes" id="UP000183567"/>
    </source>
</evidence>
<evidence type="ECO:0000256" key="4">
    <source>
        <dbReference type="ARBA" id="ARBA00022741"/>
    </source>
</evidence>
<keyword evidence="2" id="KW-0723">Serine/threonine-protein kinase</keyword>
<dbReference type="SUPFAM" id="SSF56112">
    <property type="entry name" value="Protein kinase-like (PK-like)"/>
    <property type="match status" value="1"/>
</dbReference>
<proteinExistence type="predicted"/>
<evidence type="ECO:0000256" key="8">
    <source>
        <dbReference type="ARBA" id="ARBA00048679"/>
    </source>
</evidence>
<dbReference type="Pfam" id="PF00069">
    <property type="entry name" value="Pkinase"/>
    <property type="match status" value="1"/>
</dbReference>
<dbReference type="EMBL" id="LVVM01004627">
    <property type="protein sequence ID" value="OJA12507.1"/>
    <property type="molecule type" value="Genomic_DNA"/>
</dbReference>
<dbReference type="GO" id="GO:0000245">
    <property type="term" value="P:spliceosomal complex assembly"/>
    <property type="evidence" value="ECO:0007669"/>
    <property type="project" value="TreeGrafter"/>
</dbReference>
<dbReference type="GO" id="GO:0050684">
    <property type="term" value="P:regulation of mRNA processing"/>
    <property type="evidence" value="ECO:0007669"/>
    <property type="project" value="TreeGrafter"/>
</dbReference>
<protein>
    <recommendedName>
        <fullName evidence="1">non-specific serine/threonine protein kinase</fullName>
        <ecNumber evidence="1">2.7.11.1</ecNumber>
    </recommendedName>
</protein>
<keyword evidence="6" id="KW-0067">ATP-binding</keyword>
<keyword evidence="11" id="KW-1185">Reference proteome</keyword>
<comment type="caution">
    <text evidence="10">The sequence shown here is derived from an EMBL/GenBank/DDBJ whole genome shotgun (WGS) entry which is preliminary data.</text>
</comment>
<keyword evidence="5" id="KW-0418">Kinase</keyword>
<feature type="domain" description="Protein kinase" evidence="9">
    <location>
        <begin position="59"/>
        <end position="192"/>
    </location>
</feature>
<dbReference type="PROSITE" id="PS50011">
    <property type="entry name" value="PROTEIN_KINASE_DOM"/>
    <property type="match status" value="1"/>
</dbReference>
<evidence type="ECO:0000313" key="10">
    <source>
        <dbReference type="EMBL" id="OJA12507.1"/>
    </source>
</evidence>
<evidence type="ECO:0000256" key="6">
    <source>
        <dbReference type="ARBA" id="ARBA00022840"/>
    </source>
</evidence>
<name>A0A1J8PXQ3_9AGAM</name>